<proteinExistence type="inferred from homology"/>
<gene>
    <name evidence="3" type="ORF">KGQ19_03880</name>
</gene>
<keyword evidence="4" id="KW-1185">Reference proteome</keyword>
<dbReference type="Gene3D" id="3.10.129.10">
    <property type="entry name" value="Hotdog Thioesterase"/>
    <property type="match status" value="1"/>
</dbReference>
<dbReference type="InterPro" id="IPR029069">
    <property type="entry name" value="HotDog_dom_sf"/>
</dbReference>
<organism evidence="3 4">
    <name type="scientific">Catenulispora pinistramenti</name>
    <dbReference type="NCBI Taxonomy" id="2705254"/>
    <lineage>
        <taxon>Bacteria</taxon>
        <taxon>Bacillati</taxon>
        <taxon>Actinomycetota</taxon>
        <taxon>Actinomycetes</taxon>
        <taxon>Catenulisporales</taxon>
        <taxon>Catenulisporaceae</taxon>
        <taxon>Catenulispora</taxon>
    </lineage>
</organism>
<dbReference type="Proteomes" id="UP000730482">
    <property type="component" value="Unassembled WGS sequence"/>
</dbReference>
<accession>A0ABS5KJ06</accession>
<evidence type="ECO:0000313" key="4">
    <source>
        <dbReference type="Proteomes" id="UP000730482"/>
    </source>
</evidence>
<evidence type="ECO:0000256" key="1">
    <source>
        <dbReference type="ARBA" id="ARBA00005254"/>
    </source>
</evidence>
<feature type="domain" description="MaoC-like" evidence="2">
    <location>
        <begin position="11"/>
        <end position="98"/>
    </location>
</feature>
<comment type="similarity">
    <text evidence="1">Belongs to the enoyl-CoA hydratase/isomerase family.</text>
</comment>
<dbReference type="CDD" id="cd03455">
    <property type="entry name" value="SAV4209"/>
    <property type="match status" value="1"/>
</dbReference>
<comment type="caution">
    <text evidence="3">The sequence shown here is derived from an EMBL/GenBank/DDBJ whole genome shotgun (WGS) entry which is preliminary data.</text>
</comment>
<evidence type="ECO:0000313" key="3">
    <source>
        <dbReference type="EMBL" id="MBS2546000.1"/>
    </source>
</evidence>
<sequence length="130" mass="13624">MPKVGETLPELVIPITPTQIVAGAIASRDYQDVHHDVPAAREKGSPDIFMNILTTNGLVGRFVTDWAGAQARVLKIAIRLGVPNYPGDTMTLTGAVARVGEDGTVEVAIRGANQLGNHVTGTVTVKGIGK</sequence>
<dbReference type="EMBL" id="JAAFYZ010000008">
    <property type="protein sequence ID" value="MBS2546000.1"/>
    <property type="molecule type" value="Genomic_DNA"/>
</dbReference>
<evidence type="ECO:0000259" key="2">
    <source>
        <dbReference type="Pfam" id="PF01575"/>
    </source>
</evidence>
<protein>
    <submittedName>
        <fullName evidence="3">MaoC family dehydratase</fullName>
    </submittedName>
</protein>
<dbReference type="SUPFAM" id="SSF54637">
    <property type="entry name" value="Thioesterase/thiol ester dehydrase-isomerase"/>
    <property type="match status" value="1"/>
</dbReference>
<dbReference type="Pfam" id="PF01575">
    <property type="entry name" value="MaoC_dehydratas"/>
    <property type="match status" value="1"/>
</dbReference>
<reference evidence="3 4" key="1">
    <citation type="submission" date="2020-02" db="EMBL/GenBank/DDBJ databases">
        <title>Acidophilic actinobacteria isolated from forest soil.</title>
        <authorList>
            <person name="Golinska P."/>
        </authorList>
    </citation>
    <scope>NUCLEOTIDE SEQUENCE [LARGE SCALE GENOMIC DNA]</scope>
    <source>
        <strain evidence="3 4">NL8</strain>
    </source>
</reference>
<name>A0ABS5KJ06_9ACTN</name>
<dbReference type="InterPro" id="IPR002539">
    <property type="entry name" value="MaoC-like_dom"/>
</dbReference>